<accession>A0A6M4PHF0</accession>
<proteinExistence type="predicted"/>
<organism evidence="1 2">
    <name type="scientific">Streptomyces argyrophylli</name>
    <dbReference type="NCBI Taxonomy" id="2726118"/>
    <lineage>
        <taxon>Bacteria</taxon>
        <taxon>Bacillati</taxon>
        <taxon>Actinomycetota</taxon>
        <taxon>Actinomycetes</taxon>
        <taxon>Kitasatosporales</taxon>
        <taxon>Streptomycetaceae</taxon>
        <taxon>Streptomyces</taxon>
    </lineage>
</organism>
<name>A0A6M4PHF0_9ACTN</name>
<evidence type="ECO:0000313" key="1">
    <source>
        <dbReference type="EMBL" id="QJS09989.1"/>
    </source>
</evidence>
<dbReference type="AlphaFoldDB" id="A0A6M4PHF0"/>
<protein>
    <submittedName>
        <fullName evidence="1">Uncharacterized protein</fullName>
    </submittedName>
</protein>
<dbReference type="KEGG" id="sarg:HKX69_11015"/>
<sequence length="151" mass="16747">MATNEADFDWVADEHSTWQELDNTVRMHGDVLRVAMIDLRTLTGKDRLKVRVIADIEQMLANLGIGHLPSELRGNQDATAVLYKLGSPAAAVIEAVRNGTSSDRLEQALRHLNTAKSTSVQREYSIKKQELAEQLGILDGVAQEIRNIIKS</sequence>
<keyword evidence="2" id="KW-1185">Reference proteome</keyword>
<dbReference type="EMBL" id="CP053189">
    <property type="protein sequence ID" value="QJS09989.1"/>
    <property type="molecule type" value="Genomic_DNA"/>
</dbReference>
<dbReference type="RefSeq" id="WP_171152822.1">
    <property type="nucleotide sequence ID" value="NZ_CP053189.1"/>
</dbReference>
<reference evidence="1 2" key="1">
    <citation type="submission" date="2020-05" db="EMBL/GenBank/DDBJ databases">
        <authorList>
            <person name="Li K."/>
        </authorList>
    </citation>
    <scope>NUCLEOTIDE SEQUENCE [LARGE SCALE GENOMIC DNA]</scope>
    <source>
        <strain evidence="2">jing01</strain>
    </source>
</reference>
<gene>
    <name evidence="1" type="ORF">HKX69_11015</name>
</gene>
<evidence type="ECO:0000313" key="2">
    <source>
        <dbReference type="Proteomes" id="UP000502641"/>
    </source>
</evidence>
<dbReference type="Proteomes" id="UP000502641">
    <property type="component" value="Chromosome"/>
</dbReference>